<evidence type="ECO:0000313" key="1">
    <source>
        <dbReference type="EMBL" id="GKV15043.1"/>
    </source>
</evidence>
<proteinExistence type="predicted"/>
<keyword evidence="2" id="KW-1185">Reference proteome</keyword>
<comment type="caution">
    <text evidence="1">The sequence shown here is derived from an EMBL/GenBank/DDBJ whole genome shotgun (WGS) entry which is preliminary data.</text>
</comment>
<dbReference type="AlphaFoldDB" id="A0AAV5JRE7"/>
<organism evidence="1 2">
    <name type="scientific">Rubroshorea leprosula</name>
    <dbReference type="NCBI Taxonomy" id="152421"/>
    <lineage>
        <taxon>Eukaryota</taxon>
        <taxon>Viridiplantae</taxon>
        <taxon>Streptophyta</taxon>
        <taxon>Embryophyta</taxon>
        <taxon>Tracheophyta</taxon>
        <taxon>Spermatophyta</taxon>
        <taxon>Magnoliopsida</taxon>
        <taxon>eudicotyledons</taxon>
        <taxon>Gunneridae</taxon>
        <taxon>Pentapetalae</taxon>
        <taxon>rosids</taxon>
        <taxon>malvids</taxon>
        <taxon>Malvales</taxon>
        <taxon>Dipterocarpaceae</taxon>
        <taxon>Rubroshorea</taxon>
    </lineage>
</organism>
<protein>
    <submittedName>
        <fullName evidence="1">Uncharacterized protein</fullName>
    </submittedName>
</protein>
<gene>
    <name evidence="1" type="ORF">SLEP1_g25845</name>
</gene>
<dbReference type="EMBL" id="BPVZ01000042">
    <property type="protein sequence ID" value="GKV15043.1"/>
    <property type="molecule type" value="Genomic_DNA"/>
</dbReference>
<accession>A0AAV5JRE7</accession>
<evidence type="ECO:0000313" key="2">
    <source>
        <dbReference type="Proteomes" id="UP001054252"/>
    </source>
</evidence>
<reference evidence="1 2" key="1">
    <citation type="journal article" date="2021" name="Commun. Biol.">
        <title>The genome of Shorea leprosula (Dipterocarpaceae) highlights the ecological relevance of drought in aseasonal tropical rainforests.</title>
        <authorList>
            <person name="Ng K.K.S."/>
            <person name="Kobayashi M.J."/>
            <person name="Fawcett J.A."/>
            <person name="Hatakeyama M."/>
            <person name="Paape T."/>
            <person name="Ng C.H."/>
            <person name="Ang C.C."/>
            <person name="Tnah L.H."/>
            <person name="Lee C.T."/>
            <person name="Nishiyama T."/>
            <person name="Sese J."/>
            <person name="O'Brien M.J."/>
            <person name="Copetti D."/>
            <person name="Mohd Noor M.I."/>
            <person name="Ong R.C."/>
            <person name="Putra M."/>
            <person name="Sireger I.Z."/>
            <person name="Indrioko S."/>
            <person name="Kosugi Y."/>
            <person name="Izuno A."/>
            <person name="Isagi Y."/>
            <person name="Lee S.L."/>
            <person name="Shimizu K.K."/>
        </authorList>
    </citation>
    <scope>NUCLEOTIDE SEQUENCE [LARGE SCALE GENOMIC DNA]</scope>
    <source>
        <strain evidence="1">214</strain>
    </source>
</reference>
<sequence>MSFSSAGHVAPELDPSWVGAWWGPLKVSCKKRIKRGLDV</sequence>
<name>A0AAV5JRE7_9ROSI</name>
<dbReference type="Proteomes" id="UP001054252">
    <property type="component" value="Unassembled WGS sequence"/>
</dbReference>